<evidence type="ECO:0000313" key="3">
    <source>
        <dbReference type="Proteomes" id="UP000480312"/>
    </source>
</evidence>
<reference evidence="2 3" key="1">
    <citation type="submission" date="2020-01" db="EMBL/GenBank/DDBJ databases">
        <title>Whole genome sequencing of Halomonas alkaliphila strain LS44.</title>
        <authorList>
            <person name="Kumar S."/>
            <person name="Paul D."/>
            <person name="Shouche Y."/>
            <person name="Suryavanshi M.V."/>
        </authorList>
    </citation>
    <scope>NUCLEOTIDE SEQUENCE [LARGE SCALE GENOMIC DNA]</scope>
    <source>
        <strain evidence="2 3">LS44</strain>
    </source>
</reference>
<dbReference type="GO" id="GO:0016757">
    <property type="term" value="F:glycosyltransferase activity"/>
    <property type="evidence" value="ECO:0007669"/>
    <property type="project" value="InterPro"/>
</dbReference>
<sequence>MKEIHIFNSFKTEFGGSEQEALHLSNILSKHANVTLWASTSRACPKLMKKNNIRKVSFLQKNGYPKKGTYIFVGCHWRNKLWPYLIGRPDRLINIYNTFHPKHVKITSHHPKLLKWPDVEYIVVSNYQKKSERIDATVFPSPIDISEFSSIATHRGDSGITIIGRMSRDDPGKHNLQDIELYKKLARDNVKIILQGASCLINELENTKNIKILETGTLKASEFYSSIDIFYYRTGKHVETFGRVIFEAMAAGLPVIAENKGGYVDWIEHGKNGFLFNTTEEAQALLEMLIEDKSLRRYIGKNAVDTVNTMYGEGSLQEQVNFYLK</sequence>
<feature type="domain" description="Glycosyl transferase family 1" evidence="1">
    <location>
        <begin position="166"/>
        <end position="303"/>
    </location>
</feature>
<dbReference type="InterPro" id="IPR050194">
    <property type="entry name" value="Glycosyltransferase_grp1"/>
</dbReference>
<gene>
    <name evidence="2" type="ORF">GPL32_16195</name>
</gene>
<dbReference type="OrthoDB" id="9802525at2"/>
<dbReference type="PANTHER" id="PTHR45947:SF3">
    <property type="entry name" value="SULFOQUINOVOSYL TRANSFERASE SQD2"/>
    <property type="match status" value="1"/>
</dbReference>
<dbReference type="Pfam" id="PF00534">
    <property type="entry name" value="Glycos_transf_1"/>
    <property type="match status" value="1"/>
</dbReference>
<accession>A0A7C9NRB8</accession>
<keyword evidence="2" id="KW-0808">Transferase</keyword>
<proteinExistence type="predicted"/>
<dbReference type="EMBL" id="JAAEHK010000030">
    <property type="protein sequence ID" value="NDL72048.1"/>
    <property type="molecule type" value="Genomic_DNA"/>
</dbReference>
<dbReference type="Proteomes" id="UP000480312">
    <property type="component" value="Unassembled WGS sequence"/>
</dbReference>
<comment type="caution">
    <text evidence="2">The sequence shown here is derived from an EMBL/GenBank/DDBJ whole genome shotgun (WGS) entry which is preliminary data.</text>
</comment>
<dbReference type="InterPro" id="IPR001296">
    <property type="entry name" value="Glyco_trans_1"/>
</dbReference>
<evidence type="ECO:0000313" key="2">
    <source>
        <dbReference type="EMBL" id="NDL72048.1"/>
    </source>
</evidence>
<dbReference type="SUPFAM" id="SSF53756">
    <property type="entry name" value="UDP-Glycosyltransferase/glycogen phosphorylase"/>
    <property type="match status" value="1"/>
</dbReference>
<dbReference type="CDD" id="cd03801">
    <property type="entry name" value="GT4_PimA-like"/>
    <property type="match status" value="1"/>
</dbReference>
<dbReference type="Gene3D" id="3.40.50.2000">
    <property type="entry name" value="Glycogen Phosphorylase B"/>
    <property type="match status" value="1"/>
</dbReference>
<protein>
    <submittedName>
        <fullName evidence="2">Glycosyltransferase family 4 protein</fullName>
    </submittedName>
</protein>
<dbReference type="PANTHER" id="PTHR45947">
    <property type="entry name" value="SULFOQUINOVOSYL TRANSFERASE SQD2"/>
    <property type="match status" value="1"/>
</dbReference>
<evidence type="ECO:0000259" key="1">
    <source>
        <dbReference type="Pfam" id="PF00534"/>
    </source>
</evidence>
<organism evidence="2 3">
    <name type="scientific">Vreelandella alkaliphila</name>
    <dbReference type="NCBI Taxonomy" id="272774"/>
    <lineage>
        <taxon>Bacteria</taxon>
        <taxon>Pseudomonadati</taxon>
        <taxon>Pseudomonadota</taxon>
        <taxon>Gammaproteobacteria</taxon>
        <taxon>Oceanospirillales</taxon>
        <taxon>Halomonadaceae</taxon>
        <taxon>Vreelandella</taxon>
    </lineage>
</organism>
<name>A0A7C9NRB8_9GAMM</name>
<dbReference type="RefSeq" id="WP_162219889.1">
    <property type="nucleotide sequence ID" value="NZ_JAAEHK010000030.1"/>
</dbReference>
<dbReference type="AlphaFoldDB" id="A0A7C9NRB8"/>